<dbReference type="GO" id="GO:0003677">
    <property type="term" value="F:DNA binding"/>
    <property type="evidence" value="ECO:0007669"/>
    <property type="project" value="InterPro"/>
</dbReference>
<comment type="caution">
    <text evidence="2">The sequence shown here is derived from an EMBL/GenBank/DDBJ whole genome shotgun (WGS) entry which is preliminary data.</text>
</comment>
<feature type="domain" description="HTH merR-type" evidence="1">
    <location>
        <begin position="6"/>
        <end position="54"/>
    </location>
</feature>
<dbReference type="InterPro" id="IPR000551">
    <property type="entry name" value="MerR-type_HTH_dom"/>
</dbReference>
<gene>
    <name evidence="2" type="ORF">COS58_02010</name>
</gene>
<proteinExistence type="predicted"/>
<protein>
    <recommendedName>
        <fullName evidence="1">HTH merR-type domain-containing protein</fullName>
    </recommendedName>
</protein>
<dbReference type="Gene3D" id="1.10.1660.10">
    <property type="match status" value="1"/>
</dbReference>
<dbReference type="EMBL" id="PEVG01000024">
    <property type="protein sequence ID" value="PIU99510.1"/>
    <property type="molecule type" value="Genomic_DNA"/>
</dbReference>
<dbReference type="Pfam" id="PF00376">
    <property type="entry name" value="MerR"/>
    <property type="match status" value="1"/>
</dbReference>
<dbReference type="CDD" id="cd04761">
    <property type="entry name" value="HTH_MerR-SF"/>
    <property type="match status" value="1"/>
</dbReference>
<reference evidence="3" key="1">
    <citation type="submission" date="2017-09" db="EMBL/GenBank/DDBJ databases">
        <title>Depth-based differentiation of microbial function through sediment-hosted aquifers and enrichment of novel symbionts in the deep terrestrial subsurface.</title>
        <authorList>
            <person name="Probst A.J."/>
            <person name="Ladd B."/>
            <person name="Jarett J.K."/>
            <person name="Geller-Mcgrath D.E."/>
            <person name="Sieber C.M.K."/>
            <person name="Emerson J.B."/>
            <person name="Anantharaman K."/>
            <person name="Thomas B.C."/>
            <person name="Malmstrom R."/>
            <person name="Stieglmeier M."/>
            <person name="Klingl A."/>
            <person name="Woyke T."/>
            <person name="Ryan C.M."/>
            <person name="Banfield J.F."/>
        </authorList>
    </citation>
    <scope>NUCLEOTIDE SEQUENCE [LARGE SCALE GENOMIC DNA]</scope>
</reference>
<dbReference type="Proteomes" id="UP000228561">
    <property type="component" value="Unassembled WGS sequence"/>
</dbReference>
<dbReference type="GO" id="GO:0006355">
    <property type="term" value="P:regulation of DNA-templated transcription"/>
    <property type="evidence" value="ECO:0007669"/>
    <property type="project" value="InterPro"/>
</dbReference>
<evidence type="ECO:0000313" key="3">
    <source>
        <dbReference type="Proteomes" id="UP000228561"/>
    </source>
</evidence>
<evidence type="ECO:0000259" key="1">
    <source>
        <dbReference type="PROSITE" id="PS50937"/>
    </source>
</evidence>
<dbReference type="SUPFAM" id="SSF46955">
    <property type="entry name" value="Putative DNA-binding domain"/>
    <property type="match status" value="1"/>
</dbReference>
<evidence type="ECO:0000313" key="2">
    <source>
        <dbReference type="EMBL" id="PIU99510.1"/>
    </source>
</evidence>
<name>A0A2M7B8V7_9BACT</name>
<organism evidence="2 3">
    <name type="scientific">Candidatus Tagabacteria bacterium CG03_land_8_20_14_0_80_41_22</name>
    <dbReference type="NCBI Taxonomy" id="1975020"/>
    <lineage>
        <taxon>Bacteria</taxon>
        <taxon>Candidatus Tagaibacteriota</taxon>
    </lineage>
</organism>
<sequence length="88" mass="10350">MNNKKFYTIKEAAEFLGVTPLTLRNWDKNGKFLAGRHPISNYRIYKMEHLETLLKEIDSGDIHHLKISKPKQKSKTVKKLKVRLIEDD</sequence>
<dbReference type="AlphaFoldDB" id="A0A2M7B8V7"/>
<dbReference type="InterPro" id="IPR009061">
    <property type="entry name" value="DNA-bd_dom_put_sf"/>
</dbReference>
<accession>A0A2M7B8V7</accession>
<dbReference type="PROSITE" id="PS50937">
    <property type="entry name" value="HTH_MERR_2"/>
    <property type="match status" value="1"/>
</dbReference>